<evidence type="ECO:0000256" key="2">
    <source>
        <dbReference type="ARBA" id="ARBA00008914"/>
    </source>
</evidence>
<evidence type="ECO:0000313" key="11">
    <source>
        <dbReference type="EMBL" id="TCP27636.1"/>
    </source>
</evidence>
<protein>
    <submittedName>
        <fullName evidence="11">Chemotaxis protein MotB</fullName>
    </submittedName>
</protein>
<dbReference type="GO" id="GO:0005886">
    <property type="term" value="C:plasma membrane"/>
    <property type="evidence" value="ECO:0007669"/>
    <property type="project" value="UniProtKB-SubCell"/>
</dbReference>
<reference evidence="11 12" key="1">
    <citation type="submission" date="2019-03" db="EMBL/GenBank/DDBJ databases">
        <title>Genomic Encyclopedia of Type Strains, Phase IV (KMG-IV): sequencing the most valuable type-strain genomes for metagenomic binning, comparative biology and taxonomic classification.</title>
        <authorList>
            <person name="Goeker M."/>
        </authorList>
    </citation>
    <scope>NUCLEOTIDE SEQUENCE [LARGE SCALE GENOMIC DNA]</scope>
    <source>
        <strain evidence="11 12">DSM 2781</strain>
    </source>
</reference>
<evidence type="ECO:0000256" key="6">
    <source>
        <dbReference type="ARBA" id="ARBA00023136"/>
    </source>
</evidence>
<dbReference type="Gene3D" id="3.30.1330.60">
    <property type="entry name" value="OmpA-like domain"/>
    <property type="match status" value="1"/>
</dbReference>
<sequence>MTQGRNAPIIVKRRKVVVASGHHGGAWKVAYADFVTAMMAFFLLMWLLNATTEKQRKGIADYFSPTVPVNRVSGGGDGNFGGDSVFTTEMLARVGSGGAQGDQALRNSDPGTDLAGAEPEVVEGKEARALRDLADRLTARSGEAMLSEQMQRHIVTRLTDEGLIVEVFDLDDAPLFQPGSAVPRPILRQIATAIADVFAVVPNAVSVAGHVRARPVVLVDNPNWTLSTRRAHAMRHLIEEAGLAPARLVRVTGHADRKPAVTPPIATRNNRLELVLLRSDIPE</sequence>
<comment type="subcellular location">
    <subcellularLocation>
        <location evidence="1">Cell membrane</location>
        <topology evidence="1">Single-pass membrane protein</topology>
    </subcellularLocation>
</comment>
<dbReference type="PANTHER" id="PTHR30329:SF21">
    <property type="entry name" value="LIPOPROTEIN YIAD-RELATED"/>
    <property type="match status" value="1"/>
</dbReference>
<evidence type="ECO:0000256" key="1">
    <source>
        <dbReference type="ARBA" id="ARBA00004162"/>
    </source>
</evidence>
<dbReference type="InterPro" id="IPR025713">
    <property type="entry name" value="MotB-like_N_dom"/>
</dbReference>
<evidence type="ECO:0000256" key="5">
    <source>
        <dbReference type="ARBA" id="ARBA00022989"/>
    </source>
</evidence>
<comment type="caution">
    <text evidence="11">The sequence shown here is derived from an EMBL/GenBank/DDBJ whole genome shotgun (WGS) entry which is preliminary data.</text>
</comment>
<accession>A0A4V2SMK6</accession>
<keyword evidence="3" id="KW-1003">Cell membrane</keyword>
<feature type="transmembrane region" description="Helical" evidence="9">
    <location>
        <begin position="29"/>
        <end position="48"/>
    </location>
</feature>
<gene>
    <name evidence="11" type="ORF">EV656_101545</name>
</gene>
<comment type="similarity">
    <text evidence="2">Belongs to the MotB family.</text>
</comment>
<evidence type="ECO:0000256" key="8">
    <source>
        <dbReference type="SAM" id="MobiDB-lite"/>
    </source>
</evidence>
<dbReference type="Proteomes" id="UP000295733">
    <property type="component" value="Unassembled WGS sequence"/>
</dbReference>
<organism evidence="11 12">
    <name type="scientific">Rhodovulum adriaticum</name>
    <name type="common">Rhodopseudomonas adriatica</name>
    <dbReference type="NCBI Taxonomy" id="35804"/>
    <lineage>
        <taxon>Bacteria</taxon>
        <taxon>Pseudomonadati</taxon>
        <taxon>Pseudomonadota</taxon>
        <taxon>Alphaproteobacteria</taxon>
        <taxon>Rhodobacterales</taxon>
        <taxon>Paracoccaceae</taxon>
        <taxon>Rhodovulum</taxon>
    </lineage>
</organism>
<dbReference type="PANTHER" id="PTHR30329">
    <property type="entry name" value="STATOR ELEMENT OF FLAGELLAR MOTOR COMPLEX"/>
    <property type="match status" value="1"/>
</dbReference>
<proteinExistence type="inferred from homology"/>
<dbReference type="Pfam" id="PF13677">
    <property type="entry name" value="MotB_plug"/>
    <property type="match status" value="1"/>
</dbReference>
<dbReference type="Pfam" id="PF00691">
    <property type="entry name" value="OmpA"/>
    <property type="match status" value="1"/>
</dbReference>
<dbReference type="InterPro" id="IPR006665">
    <property type="entry name" value="OmpA-like"/>
</dbReference>
<dbReference type="RefSeq" id="WP_132599174.1">
    <property type="nucleotide sequence ID" value="NZ_NRRP01000004.1"/>
</dbReference>
<evidence type="ECO:0000259" key="10">
    <source>
        <dbReference type="PROSITE" id="PS51123"/>
    </source>
</evidence>
<dbReference type="InterPro" id="IPR036737">
    <property type="entry name" value="OmpA-like_sf"/>
</dbReference>
<dbReference type="AlphaFoldDB" id="A0A4V2SMK6"/>
<name>A0A4V2SMK6_RHOAD</name>
<feature type="domain" description="OmpA-like" evidence="10">
    <location>
        <begin position="163"/>
        <end position="283"/>
    </location>
</feature>
<keyword evidence="12" id="KW-1185">Reference proteome</keyword>
<evidence type="ECO:0000313" key="12">
    <source>
        <dbReference type="Proteomes" id="UP000295733"/>
    </source>
</evidence>
<keyword evidence="5 9" id="KW-1133">Transmembrane helix</keyword>
<dbReference type="PROSITE" id="PS51123">
    <property type="entry name" value="OMPA_2"/>
    <property type="match status" value="1"/>
</dbReference>
<evidence type="ECO:0000256" key="4">
    <source>
        <dbReference type="ARBA" id="ARBA00022692"/>
    </source>
</evidence>
<dbReference type="SUPFAM" id="SSF103088">
    <property type="entry name" value="OmpA-like"/>
    <property type="match status" value="1"/>
</dbReference>
<evidence type="ECO:0000256" key="7">
    <source>
        <dbReference type="PROSITE-ProRule" id="PRU00473"/>
    </source>
</evidence>
<keyword evidence="6 7" id="KW-0472">Membrane</keyword>
<dbReference type="EMBL" id="SLXL01000001">
    <property type="protein sequence ID" value="TCP27636.1"/>
    <property type="molecule type" value="Genomic_DNA"/>
</dbReference>
<evidence type="ECO:0000256" key="9">
    <source>
        <dbReference type="SAM" id="Phobius"/>
    </source>
</evidence>
<dbReference type="InterPro" id="IPR050330">
    <property type="entry name" value="Bact_OuterMem_StrucFunc"/>
</dbReference>
<dbReference type="OrthoDB" id="7170686at2"/>
<evidence type="ECO:0000256" key="3">
    <source>
        <dbReference type="ARBA" id="ARBA00022475"/>
    </source>
</evidence>
<keyword evidence="4 9" id="KW-0812">Transmembrane</keyword>
<feature type="region of interest" description="Disordered" evidence="8">
    <location>
        <begin position="97"/>
        <end position="119"/>
    </location>
</feature>